<organism evidence="1 2">
    <name type="scientific">Dickeya aquatica</name>
    <dbReference type="NCBI Taxonomy" id="1401087"/>
    <lineage>
        <taxon>Bacteria</taxon>
        <taxon>Pseudomonadati</taxon>
        <taxon>Pseudomonadota</taxon>
        <taxon>Gammaproteobacteria</taxon>
        <taxon>Enterobacterales</taxon>
        <taxon>Pectobacteriaceae</taxon>
        <taxon>Dickeya</taxon>
    </lineage>
</organism>
<name>A0A375AE67_9GAMM</name>
<protein>
    <submittedName>
        <fullName evidence="1">Uncharacterized protein</fullName>
    </submittedName>
</protein>
<evidence type="ECO:0000313" key="2">
    <source>
        <dbReference type="Proteomes" id="UP000294820"/>
    </source>
</evidence>
<accession>A0A375AE67</accession>
<proteinExistence type="predicted"/>
<dbReference type="AlphaFoldDB" id="A0A375AE67"/>
<dbReference type="Proteomes" id="UP000294820">
    <property type="component" value="Chromosome 1"/>
</dbReference>
<sequence>MLEGDRHHQVDGVLVDMRYLPPECTDMTVFFVVPTGYQVYPSVIDKEPE</sequence>
<keyword evidence="2" id="KW-1185">Reference proteome</keyword>
<dbReference type="EMBL" id="LT615367">
    <property type="protein sequence ID" value="SLM63889.1"/>
    <property type="molecule type" value="Genomic_DNA"/>
</dbReference>
<reference evidence="1 2" key="1">
    <citation type="submission" date="2016-09" db="EMBL/GenBank/DDBJ databases">
        <authorList>
            <person name="Reverchon S."/>
            <person name="Nasser W."/>
            <person name="Leonard S."/>
            <person name="Brochier C."/>
            <person name="Duprey A."/>
        </authorList>
    </citation>
    <scope>NUCLEOTIDE SEQUENCE [LARGE SCALE GENOMIC DNA]</scope>
    <source>
        <strain evidence="1 2">174/2</strain>
    </source>
</reference>
<dbReference type="KEGG" id="daq:DAQ1742_03058"/>
<evidence type="ECO:0000313" key="1">
    <source>
        <dbReference type="EMBL" id="SLM63889.1"/>
    </source>
</evidence>
<gene>
    <name evidence="1" type="ORF">DAQ1742_03058</name>
</gene>